<comment type="caution">
    <text evidence="1">The sequence shown here is derived from an EMBL/GenBank/DDBJ whole genome shotgun (WGS) entry which is preliminary data.</text>
</comment>
<evidence type="ECO:0000313" key="1">
    <source>
        <dbReference type="EMBL" id="KAF3515721.1"/>
    </source>
</evidence>
<protein>
    <submittedName>
        <fullName evidence="1">Uncharacterized protein</fullName>
    </submittedName>
</protein>
<sequence>NIAQSLSPSPSNSPNTSHFDVLKDQLCRDKTRIIMYFLQVNGKFPPYYVEALCNVFGHVEETVKVYVIRKCLDQSKKLIDSLACSSKTLHLNFYHCFSITCVTVYDELSLRAISPDREPSDCGALDYLLTL</sequence>
<organism evidence="1 2">
    <name type="scientific">Brassica cretica</name>
    <name type="common">Mustard</name>
    <dbReference type="NCBI Taxonomy" id="69181"/>
    <lineage>
        <taxon>Eukaryota</taxon>
        <taxon>Viridiplantae</taxon>
        <taxon>Streptophyta</taxon>
        <taxon>Embryophyta</taxon>
        <taxon>Tracheophyta</taxon>
        <taxon>Spermatophyta</taxon>
        <taxon>Magnoliopsida</taxon>
        <taxon>eudicotyledons</taxon>
        <taxon>Gunneridae</taxon>
        <taxon>Pentapetalae</taxon>
        <taxon>rosids</taxon>
        <taxon>malvids</taxon>
        <taxon>Brassicales</taxon>
        <taxon>Brassicaceae</taxon>
        <taxon>Brassiceae</taxon>
        <taxon>Brassica</taxon>
    </lineage>
</organism>
<evidence type="ECO:0000313" key="2">
    <source>
        <dbReference type="Proteomes" id="UP000266723"/>
    </source>
</evidence>
<accession>A0ABQ7ANT9</accession>
<dbReference type="Proteomes" id="UP000266723">
    <property type="component" value="Unassembled WGS sequence"/>
</dbReference>
<name>A0ABQ7ANT9_BRACR</name>
<dbReference type="EMBL" id="QGKV02001556">
    <property type="protein sequence ID" value="KAF3515721.1"/>
    <property type="molecule type" value="Genomic_DNA"/>
</dbReference>
<gene>
    <name evidence="1" type="ORF">DY000_02063015</name>
</gene>
<feature type="non-terminal residue" evidence="1">
    <location>
        <position position="1"/>
    </location>
</feature>
<keyword evidence="2" id="KW-1185">Reference proteome</keyword>
<reference evidence="1 2" key="1">
    <citation type="journal article" date="2020" name="BMC Genomics">
        <title>Intraspecific diversification of the crop wild relative Brassica cretica Lam. using demographic model selection.</title>
        <authorList>
            <person name="Kioukis A."/>
            <person name="Michalopoulou V.A."/>
            <person name="Briers L."/>
            <person name="Pirintsos S."/>
            <person name="Studholme D.J."/>
            <person name="Pavlidis P."/>
            <person name="Sarris P.F."/>
        </authorList>
    </citation>
    <scope>NUCLEOTIDE SEQUENCE [LARGE SCALE GENOMIC DNA]</scope>
    <source>
        <strain evidence="2">cv. PFS-1207/04</strain>
    </source>
</reference>
<proteinExistence type="predicted"/>